<evidence type="ECO:0000256" key="5">
    <source>
        <dbReference type="ARBA" id="ARBA00022786"/>
    </source>
</evidence>
<dbReference type="InterPro" id="IPR038765">
    <property type="entry name" value="Papain-like_cys_pep_sf"/>
</dbReference>
<keyword evidence="6" id="KW-0378">Hydrolase</keyword>
<dbReference type="GO" id="GO:0005634">
    <property type="term" value="C:nucleus"/>
    <property type="evidence" value="ECO:0007669"/>
    <property type="project" value="TreeGrafter"/>
</dbReference>
<dbReference type="GO" id="GO:0016579">
    <property type="term" value="P:protein deubiquitination"/>
    <property type="evidence" value="ECO:0007669"/>
    <property type="project" value="InterPro"/>
</dbReference>
<evidence type="ECO:0000256" key="8">
    <source>
        <dbReference type="SAM" id="MobiDB-lite"/>
    </source>
</evidence>
<evidence type="ECO:0000256" key="4">
    <source>
        <dbReference type="ARBA" id="ARBA00022670"/>
    </source>
</evidence>
<evidence type="ECO:0000259" key="9">
    <source>
        <dbReference type="PROSITE" id="PS50235"/>
    </source>
</evidence>
<dbReference type="OrthoDB" id="2020758at2759"/>
<dbReference type="SUPFAM" id="SSF54001">
    <property type="entry name" value="Cysteine proteinases"/>
    <property type="match status" value="1"/>
</dbReference>
<evidence type="ECO:0000256" key="3">
    <source>
        <dbReference type="ARBA" id="ARBA00012759"/>
    </source>
</evidence>
<evidence type="ECO:0000256" key="6">
    <source>
        <dbReference type="ARBA" id="ARBA00022801"/>
    </source>
</evidence>
<comment type="catalytic activity">
    <reaction evidence="1">
        <text>Thiol-dependent hydrolysis of ester, thioester, amide, peptide and isopeptide bonds formed by the C-terminal Gly of ubiquitin (a 76-residue protein attached to proteins as an intracellular targeting signal).</text>
        <dbReference type="EC" id="3.4.19.12"/>
    </reaction>
</comment>
<dbReference type="InterPro" id="IPR018200">
    <property type="entry name" value="USP_CS"/>
</dbReference>
<dbReference type="GO" id="GO:0006508">
    <property type="term" value="P:proteolysis"/>
    <property type="evidence" value="ECO:0007669"/>
    <property type="project" value="UniProtKB-KW"/>
</dbReference>
<dbReference type="Proteomes" id="UP000076738">
    <property type="component" value="Unassembled WGS sequence"/>
</dbReference>
<proteinExistence type="inferred from homology"/>
<dbReference type="EMBL" id="KV417270">
    <property type="protein sequence ID" value="KZP00309.1"/>
    <property type="molecule type" value="Genomic_DNA"/>
</dbReference>
<dbReference type="PROSITE" id="PS00973">
    <property type="entry name" value="USP_2"/>
    <property type="match status" value="1"/>
</dbReference>
<feature type="domain" description="USP" evidence="9">
    <location>
        <begin position="8"/>
        <end position="455"/>
    </location>
</feature>
<dbReference type="EC" id="3.4.19.12" evidence="3"/>
<keyword evidence="7" id="KW-0788">Thiol protease</keyword>
<dbReference type="PANTHER" id="PTHR24006">
    <property type="entry name" value="UBIQUITIN CARBOXYL-TERMINAL HYDROLASE"/>
    <property type="match status" value="1"/>
</dbReference>
<feature type="region of interest" description="Disordered" evidence="8">
    <location>
        <begin position="222"/>
        <end position="248"/>
    </location>
</feature>
<protein>
    <recommendedName>
        <fullName evidence="3">ubiquitinyl hydrolase 1</fullName>
        <ecNumber evidence="3">3.4.19.12</ecNumber>
    </recommendedName>
</protein>
<dbReference type="InterPro" id="IPR028889">
    <property type="entry name" value="USP"/>
</dbReference>
<keyword evidence="5" id="KW-0833">Ubl conjugation pathway</keyword>
<feature type="region of interest" description="Disordered" evidence="8">
    <location>
        <begin position="490"/>
        <end position="548"/>
    </location>
</feature>
<evidence type="ECO:0000256" key="1">
    <source>
        <dbReference type="ARBA" id="ARBA00000707"/>
    </source>
</evidence>
<feature type="compositionally biased region" description="Polar residues" evidence="8">
    <location>
        <begin position="539"/>
        <end position="548"/>
    </location>
</feature>
<dbReference type="InterPro" id="IPR001394">
    <property type="entry name" value="Peptidase_C19_UCH"/>
</dbReference>
<dbReference type="AlphaFoldDB" id="A0A167QW69"/>
<evidence type="ECO:0000313" key="10">
    <source>
        <dbReference type="EMBL" id="KZP00309.1"/>
    </source>
</evidence>
<dbReference type="GO" id="GO:0004843">
    <property type="term" value="F:cysteine-type deubiquitinase activity"/>
    <property type="evidence" value="ECO:0007669"/>
    <property type="project" value="UniProtKB-EC"/>
</dbReference>
<reference evidence="10 11" key="1">
    <citation type="journal article" date="2016" name="Mol. Biol. Evol.">
        <title>Comparative Genomics of Early-Diverging Mushroom-Forming Fungi Provides Insights into the Origins of Lignocellulose Decay Capabilities.</title>
        <authorList>
            <person name="Nagy L.G."/>
            <person name="Riley R."/>
            <person name="Tritt A."/>
            <person name="Adam C."/>
            <person name="Daum C."/>
            <person name="Floudas D."/>
            <person name="Sun H."/>
            <person name="Yadav J.S."/>
            <person name="Pangilinan J."/>
            <person name="Larsson K.H."/>
            <person name="Matsuura K."/>
            <person name="Barry K."/>
            <person name="Labutti K."/>
            <person name="Kuo R."/>
            <person name="Ohm R.A."/>
            <person name="Bhattacharya S.S."/>
            <person name="Shirouzu T."/>
            <person name="Yoshinaga Y."/>
            <person name="Martin F.M."/>
            <person name="Grigoriev I.V."/>
            <person name="Hibbett D.S."/>
        </authorList>
    </citation>
    <scope>NUCLEOTIDE SEQUENCE [LARGE SCALE GENOMIC DNA]</scope>
    <source>
        <strain evidence="10 11">TUFC12733</strain>
    </source>
</reference>
<keyword evidence="4" id="KW-0645">Protease</keyword>
<evidence type="ECO:0000256" key="7">
    <source>
        <dbReference type="ARBA" id="ARBA00022807"/>
    </source>
</evidence>
<dbReference type="CDD" id="cd02662">
    <property type="entry name" value="Peptidase_C19F"/>
    <property type="match status" value="1"/>
</dbReference>
<feature type="non-terminal residue" evidence="10">
    <location>
        <position position="1"/>
    </location>
</feature>
<sequence length="548" mass="60177">SRTDVLYPGLVNISGTYCFLNAVLQALASCVYLQPFLDRLQERAEELDVPTPVTDALRDILQTLNTPVRRYEAHRPTAIISALASSSQQNHNTLFLSREHQDAQELFQLLSSVLQEETSAVLQEARKDFGLKGLSAASRPAAGELYTPFEGLSANRRTCADCGYTEAVMHFPFDNITLALPPQASCGLEECLLDYTRVERLTDCVCRKCSMLATLRKLGQDTQRLGGGGEEGRSPSKKKRGRDAKRLEGRVREAIEGNRLEEDIKGVKMERVYSSSSSKQTMIARPPPILVLHVNRSTYFGSGYAGRNPCRVYFPELLDLTDFTTGGELNLQPNVSLSAPSSLRLHAAAARNTLVLYRLSSVVCHYGTHSYGHYVAFRRKPRDPSSGSKRYDPPALSCPLDCACEDCVTYGPVRDEYTGQYAGWMRTSDDAVEEVGLSALLRETSGTFMLFYERILLDRTTSQAQHEGRTQPVVMPKATAQGRILQSVQIPNGRPLANGKSDIARSESSMDIDSARGSSATPEPDDVSSGESTVVDALQRSTPGTAQA</sequence>
<dbReference type="PANTHER" id="PTHR24006:SF888">
    <property type="entry name" value="UBIQUITIN CARBOXYL-TERMINAL HYDROLASE 30"/>
    <property type="match status" value="1"/>
</dbReference>
<dbReference type="Pfam" id="PF00443">
    <property type="entry name" value="UCH"/>
    <property type="match status" value="1"/>
</dbReference>
<dbReference type="STRING" id="1330018.A0A167QW69"/>
<keyword evidence="11" id="KW-1185">Reference proteome</keyword>
<gene>
    <name evidence="10" type="ORF">CALVIDRAFT_476420</name>
</gene>
<dbReference type="GO" id="GO:0005829">
    <property type="term" value="C:cytosol"/>
    <property type="evidence" value="ECO:0007669"/>
    <property type="project" value="TreeGrafter"/>
</dbReference>
<comment type="similarity">
    <text evidence="2">Belongs to the peptidase C19 family.</text>
</comment>
<dbReference type="PROSITE" id="PS50235">
    <property type="entry name" value="USP_3"/>
    <property type="match status" value="1"/>
</dbReference>
<dbReference type="Gene3D" id="3.90.70.10">
    <property type="entry name" value="Cysteine proteinases"/>
    <property type="match status" value="1"/>
</dbReference>
<organism evidence="10 11">
    <name type="scientific">Calocera viscosa (strain TUFC12733)</name>
    <dbReference type="NCBI Taxonomy" id="1330018"/>
    <lineage>
        <taxon>Eukaryota</taxon>
        <taxon>Fungi</taxon>
        <taxon>Dikarya</taxon>
        <taxon>Basidiomycota</taxon>
        <taxon>Agaricomycotina</taxon>
        <taxon>Dacrymycetes</taxon>
        <taxon>Dacrymycetales</taxon>
        <taxon>Dacrymycetaceae</taxon>
        <taxon>Calocera</taxon>
    </lineage>
</organism>
<name>A0A167QW69_CALVF</name>
<evidence type="ECO:0000313" key="11">
    <source>
        <dbReference type="Proteomes" id="UP000076738"/>
    </source>
</evidence>
<accession>A0A167QW69</accession>
<evidence type="ECO:0000256" key="2">
    <source>
        <dbReference type="ARBA" id="ARBA00009085"/>
    </source>
</evidence>
<feature type="compositionally biased region" description="Polar residues" evidence="8">
    <location>
        <begin position="506"/>
        <end position="521"/>
    </location>
</feature>
<dbReference type="InterPro" id="IPR050164">
    <property type="entry name" value="Peptidase_C19"/>
</dbReference>